<dbReference type="EMBL" id="AP028679">
    <property type="protein sequence ID" value="BEQ13525.1"/>
    <property type="molecule type" value="Genomic_DNA"/>
</dbReference>
<protein>
    <submittedName>
        <fullName evidence="2">Uncharacterized protein</fullName>
    </submittedName>
</protein>
<keyword evidence="3" id="KW-1185">Reference proteome</keyword>
<evidence type="ECO:0000256" key="1">
    <source>
        <dbReference type="SAM" id="MobiDB-lite"/>
    </source>
</evidence>
<proteinExistence type="predicted"/>
<accession>A0AAU9ENK3</accession>
<name>A0AAU9ENK3_9BACT</name>
<dbReference type="Proteomes" id="UP001366166">
    <property type="component" value="Chromosome"/>
</dbReference>
<dbReference type="AlphaFoldDB" id="A0AAU9ENK3"/>
<sequence length="84" mass="9398">MDTPFPPSESWIIRDPDDEKLVGHIGVIYIPCQYRGTSVAVGKTENTFGLPIRALQAKHDPTNKRPGIAMQAKRNPQNQTILTR</sequence>
<feature type="region of interest" description="Disordered" evidence="1">
    <location>
        <begin position="59"/>
        <end position="84"/>
    </location>
</feature>
<dbReference type="KEGG" id="dmp:FAK_05910"/>
<evidence type="ECO:0000313" key="3">
    <source>
        <dbReference type="Proteomes" id="UP001366166"/>
    </source>
</evidence>
<organism evidence="2 3">
    <name type="scientific">Desulfoferula mesophila</name>
    <dbReference type="NCBI Taxonomy" id="3058419"/>
    <lineage>
        <taxon>Bacteria</taxon>
        <taxon>Pseudomonadati</taxon>
        <taxon>Thermodesulfobacteriota</taxon>
        <taxon>Desulfarculia</taxon>
        <taxon>Desulfarculales</taxon>
        <taxon>Desulfarculaceae</taxon>
        <taxon>Desulfoferula</taxon>
    </lineage>
</organism>
<evidence type="ECO:0000313" key="2">
    <source>
        <dbReference type="EMBL" id="BEQ13525.1"/>
    </source>
</evidence>
<feature type="compositionally biased region" description="Polar residues" evidence="1">
    <location>
        <begin position="74"/>
        <end position="84"/>
    </location>
</feature>
<reference evidence="3" key="1">
    <citation type="journal article" date="2023" name="Arch. Microbiol.">
        <title>Desulfoferula mesophilus gen. nov. sp. nov., a mesophilic sulfate-reducing bacterium isolated from a brackish lake sediment.</title>
        <authorList>
            <person name="Watanabe T."/>
            <person name="Yabe T."/>
            <person name="Tsuji J.M."/>
            <person name="Fukui M."/>
        </authorList>
    </citation>
    <scope>NUCLEOTIDE SEQUENCE [LARGE SCALE GENOMIC DNA]</scope>
    <source>
        <strain evidence="3">12FAK</strain>
    </source>
</reference>
<gene>
    <name evidence="2" type="ORF">FAK_05910</name>
</gene>
<dbReference type="RefSeq" id="WP_338605244.1">
    <property type="nucleotide sequence ID" value="NZ_AP028679.1"/>
</dbReference>